<evidence type="ECO:0000256" key="2">
    <source>
        <dbReference type="ARBA" id="ARBA00009810"/>
    </source>
</evidence>
<evidence type="ECO:0000256" key="10">
    <source>
        <dbReference type="ARBA" id="ARBA00023077"/>
    </source>
</evidence>
<keyword evidence="13 14" id="KW-0998">Cell outer membrane</keyword>
<dbReference type="Gene3D" id="2.60.40.1120">
    <property type="entry name" value="Carboxypeptidase-like, regulatory domain"/>
    <property type="match status" value="1"/>
</dbReference>
<dbReference type="SUPFAM" id="SSF49464">
    <property type="entry name" value="Carboxypeptidase regulatory domain-like"/>
    <property type="match status" value="1"/>
</dbReference>
<keyword evidence="5" id="KW-0410">Iron transport</keyword>
<keyword evidence="10 15" id="KW-0798">TonB box</keyword>
<dbReference type="InterPro" id="IPR039426">
    <property type="entry name" value="TonB-dep_rcpt-like"/>
</dbReference>
<evidence type="ECO:0000256" key="8">
    <source>
        <dbReference type="ARBA" id="ARBA00023004"/>
    </source>
</evidence>
<dbReference type="Pfam" id="PF13620">
    <property type="entry name" value="CarboxypepD_reg"/>
    <property type="match status" value="1"/>
</dbReference>
<accession>A0A512RT99</accession>
<keyword evidence="4 14" id="KW-1134">Transmembrane beta strand</keyword>
<evidence type="ECO:0000259" key="17">
    <source>
        <dbReference type="Pfam" id="PF07715"/>
    </source>
</evidence>
<dbReference type="InterPro" id="IPR000531">
    <property type="entry name" value="Beta-barrel_TonB"/>
</dbReference>
<feature type="domain" description="TonB-dependent receptor plug" evidence="17">
    <location>
        <begin position="137"/>
        <end position="231"/>
    </location>
</feature>
<keyword evidence="3 14" id="KW-0813">Transport</keyword>
<keyword evidence="9" id="KW-0406">Ion transport</keyword>
<dbReference type="AlphaFoldDB" id="A0A512RT99"/>
<sequence length="793" mass="87925">MQLKLLAFFFGIFISASIPSTVFGQDRPGIAGMIRNEAGQPVPHASVSINNQTVISSASGSFTIPALPPGNYKVRVSSVGYQPKEISVTVTTGQSELPVITLTSSVGELQTVEITGRRDDGYKASYSFAATKIAIPVTEIPSTVSTITQELIRDRQAVRFDDVARNTNVRVTNNGRSVIIRGFVSTNRLINGLRTLTDNYRFAAISPVVESYEVIKGPSSSMFGNMSPGGVINIVTKKPLAQKKQQVSFSTGSFNTVRGDLDFTGKVTEDGTVLYRINAFGQLSDTWYQNMKDDAFTLAPSFSFLPREGTRINVDVNYTRLITLENDGLFPFKGKSIDETPIDFTVFQPGDRNKTTTTSINFSLSQRITKNIHFNLSYLKDFLKWDDRRHSAEIYLGDAAWSDGDSSISVSYWEWESKMDADNATGYLTADFNTGSLGHKALIGYDYNVSLFNWGTYRYNNAPIGKVNVYDPTKSTNLDGAVYDLATVNYSLANRTRDYANGIYFQDQVSIGERLKVLLGLRYEDYTFRLAYKTPTEDKVSQEAWLPKIGITYNFPSNTHVYGSYITGFQPVSSGSLIYGTVEGGGELKPEYSNQFEFGAKQELFNKNLLLTAAWYQIKKINVTQLTNPTVADPNDRIWRQLGEVTSTGFEVEFNGRIGPSFSVNGAYNYNDARITGDIDPAKINEKLGLAPLHQGNIWAKYEILNNGLLDGLGFGAGMNLSSKTPMLQAPAQTTPGYTVADAAIFYKVNRVSLSLNVNNVFNKRYYTGAVRERERYYTGAPRNLMLRVGYSL</sequence>
<dbReference type="PANTHER" id="PTHR32552">
    <property type="entry name" value="FERRICHROME IRON RECEPTOR-RELATED"/>
    <property type="match status" value="1"/>
</dbReference>
<evidence type="ECO:0000256" key="12">
    <source>
        <dbReference type="ARBA" id="ARBA00023170"/>
    </source>
</evidence>
<dbReference type="InterPro" id="IPR010105">
    <property type="entry name" value="TonB_sidphr_rcpt"/>
</dbReference>
<comment type="similarity">
    <text evidence="2 14 15">Belongs to the TonB-dependent receptor family.</text>
</comment>
<dbReference type="RefSeq" id="WP_146867553.1">
    <property type="nucleotide sequence ID" value="NZ_BKAU01000010.1"/>
</dbReference>
<feature type="domain" description="TonB-dependent receptor-like beta-barrel" evidence="16">
    <location>
        <begin position="306"/>
        <end position="761"/>
    </location>
</feature>
<keyword evidence="8" id="KW-0408">Iron</keyword>
<dbReference type="InterPro" id="IPR036942">
    <property type="entry name" value="Beta-barrel_TonB_sf"/>
</dbReference>
<dbReference type="SUPFAM" id="SSF56935">
    <property type="entry name" value="Porins"/>
    <property type="match status" value="1"/>
</dbReference>
<keyword evidence="11 14" id="KW-0472">Membrane</keyword>
<evidence type="ECO:0000256" key="15">
    <source>
        <dbReference type="RuleBase" id="RU003357"/>
    </source>
</evidence>
<dbReference type="Gene3D" id="2.170.130.10">
    <property type="entry name" value="TonB-dependent receptor, plug domain"/>
    <property type="match status" value="1"/>
</dbReference>
<evidence type="ECO:0000256" key="1">
    <source>
        <dbReference type="ARBA" id="ARBA00004571"/>
    </source>
</evidence>
<name>A0A512RT99_9BACT</name>
<dbReference type="Pfam" id="PF00593">
    <property type="entry name" value="TonB_dep_Rec_b-barrel"/>
    <property type="match status" value="1"/>
</dbReference>
<dbReference type="GO" id="GO:0015344">
    <property type="term" value="F:siderophore uptake transmembrane transporter activity"/>
    <property type="evidence" value="ECO:0007669"/>
    <property type="project" value="TreeGrafter"/>
</dbReference>
<keyword evidence="12 18" id="KW-0675">Receptor</keyword>
<reference evidence="18 19" key="1">
    <citation type="submission" date="2019-07" db="EMBL/GenBank/DDBJ databases">
        <title>Whole genome shotgun sequence of Chitinophaga cymbidii NBRC 109752.</title>
        <authorList>
            <person name="Hosoyama A."/>
            <person name="Uohara A."/>
            <person name="Ohji S."/>
            <person name="Ichikawa N."/>
        </authorList>
    </citation>
    <scope>NUCLEOTIDE SEQUENCE [LARGE SCALE GENOMIC DNA]</scope>
    <source>
        <strain evidence="18 19">NBRC 109752</strain>
    </source>
</reference>
<evidence type="ECO:0000313" key="18">
    <source>
        <dbReference type="EMBL" id="GEP98926.1"/>
    </source>
</evidence>
<evidence type="ECO:0000256" key="7">
    <source>
        <dbReference type="ARBA" id="ARBA00022729"/>
    </source>
</evidence>
<evidence type="ECO:0000256" key="4">
    <source>
        <dbReference type="ARBA" id="ARBA00022452"/>
    </source>
</evidence>
<evidence type="ECO:0000256" key="14">
    <source>
        <dbReference type="PROSITE-ProRule" id="PRU01360"/>
    </source>
</evidence>
<evidence type="ECO:0000256" key="13">
    <source>
        <dbReference type="ARBA" id="ARBA00023237"/>
    </source>
</evidence>
<evidence type="ECO:0000256" key="6">
    <source>
        <dbReference type="ARBA" id="ARBA00022692"/>
    </source>
</evidence>
<dbReference type="PANTHER" id="PTHR32552:SF68">
    <property type="entry name" value="FERRICHROME OUTER MEMBRANE TRANSPORTER_PHAGE RECEPTOR"/>
    <property type="match status" value="1"/>
</dbReference>
<evidence type="ECO:0000256" key="5">
    <source>
        <dbReference type="ARBA" id="ARBA00022496"/>
    </source>
</evidence>
<dbReference type="OrthoDB" id="9775095at2"/>
<keyword evidence="6 14" id="KW-0812">Transmembrane</keyword>
<protein>
    <submittedName>
        <fullName evidence="18">Ferrichrome-iron receptor</fullName>
    </submittedName>
</protein>
<dbReference type="NCBIfam" id="TIGR01783">
    <property type="entry name" value="TonB-siderophor"/>
    <property type="match status" value="1"/>
</dbReference>
<dbReference type="Proteomes" id="UP000321436">
    <property type="component" value="Unassembled WGS sequence"/>
</dbReference>
<dbReference type="EMBL" id="BKAU01000010">
    <property type="protein sequence ID" value="GEP98926.1"/>
    <property type="molecule type" value="Genomic_DNA"/>
</dbReference>
<keyword evidence="19" id="KW-1185">Reference proteome</keyword>
<keyword evidence="7" id="KW-0732">Signal</keyword>
<dbReference type="InterPro" id="IPR012910">
    <property type="entry name" value="Plug_dom"/>
</dbReference>
<organism evidence="18 19">
    <name type="scientific">Chitinophaga cymbidii</name>
    <dbReference type="NCBI Taxonomy" id="1096750"/>
    <lineage>
        <taxon>Bacteria</taxon>
        <taxon>Pseudomonadati</taxon>
        <taxon>Bacteroidota</taxon>
        <taxon>Chitinophagia</taxon>
        <taxon>Chitinophagales</taxon>
        <taxon>Chitinophagaceae</taxon>
        <taxon>Chitinophaga</taxon>
    </lineage>
</organism>
<dbReference type="InterPro" id="IPR037066">
    <property type="entry name" value="Plug_dom_sf"/>
</dbReference>
<dbReference type="Gene3D" id="2.40.170.20">
    <property type="entry name" value="TonB-dependent receptor, beta-barrel domain"/>
    <property type="match status" value="1"/>
</dbReference>
<dbReference type="Pfam" id="PF07715">
    <property type="entry name" value="Plug"/>
    <property type="match status" value="1"/>
</dbReference>
<evidence type="ECO:0000313" key="19">
    <source>
        <dbReference type="Proteomes" id="UP000321436"/>
    </source>
</evidence>
<evidence type="ECO:0000256" key="9">
    <source>
        <dbReference type="ARBA" id="ARBA00023065"/>
    </source>
</evidence>
<dbReference type="GO" id="GO:0009279">
    <property type="term" value="C:cell outer membrane"/>
    <property type="evidence" value="ECO:0007669"/>
    <property type="project" value="UniProtKB-SubCell"/>
</dbReference>
<evidence type="ECO:0000256" key="3">
    <source>
        <dbReference type="ARBA" id="ARBA00022448"/>
    </source>
</evidence>
<dbReference type="GO" id="GO:0015891">
    <property type="term" value="P:siderophore transport"/>
    <property type="evidence" value="ECO:0007669"/>
    <property type="project" value="InterPro"/>
</dbReference>
<dbReference type="PROSITE" id="PS52016">
    <property type="entry name" value="TONB_DEPENDENT_REC_3"/>
    <property type="match status" value="1"/>
</dbReference>
<gene>
    <name evidence="18" type="ORF">CCY01nite_51860</name>
</gene>
<evidence type="ECO:0000259" key="16">
    <source>
        <dbReference type="Pfam" id="PF00593"/>
    </source>
</evidence>
<comment type="caution">
    <text evidence="18">The sequence shown here is derived from an EMBL/GenBank/DDBJ whole genome shotgun (WGS) entry which is preliminary data.</text>
</comment>
<dbReference type="GO" id="GO:0038023">
    <property type="term" value="F:signaling receptor activity"/>
    <property type="evidence" value="ECO:0007669"/>
    <property type="project" value="InterPro"/>
</dbReference>
<proteinExistence type="inferred from homology"/>
<comment type="subcellular location">
    <subcellularLocation>
        <location evidence="1 14">Cell outer membrane</location>
        <topology evidence="1 14">Multi-pass membrane protein</topology>
    </subcellularLocation>
</comment>
<dbReference type="InterPro" id="IPR008969">
    <property type="entry name" value="CarboxyPept-like_regulatory"/>
</dbReference>
<dbReference type="CDD" id="cd01347">
    <property type="entry name" value="ligand_gated_channel"/>
    <property type="match status" value="1"/>
</dbReference>
<evidence type="ECO:0000256" key="11">
    <source>
        <dbReference type="ARBA" id="ARBA00023136"/>
    </source>
</evidence>